<accession>M2U951</accession>
<dbReference type="Proteomes" id="UP000011717">
    <property type="component" value="Unassembled WGS sequence"/>
</dbReference>
<protein>
    <submittedName>
        <fullName evidence="6">Cyanoglobin</fullName>
    </submittedName>
</protein>
<evidence type="ECO:0000256" key="5">
    <source>
        <dbReference type="PIRSR" id="PIRSR601486-1"/>
    </source>
</evidence>
<dbReference type="InterPro" id="IPR012292">
    <property type="entry name" value="Globin/Proto"/>
</dbReference>
<reference evidence="6 7" key="1">
    <citation type="journal article" date="2013" name="Genome Announc.">
        <title>Draft Genome Sequence of Strain JLT2015T, Belonging to the Family Sphingomonadaceae of the Alphaproteobacteria.</title>
        <authorList>
            <person name="Tang K."/>
            <person name="Liu K."/>
            <person name="Li S."/>
            <person name="Jiao N."/>
        </authorList>
    </citation>
    <scope>NUCLEOTIDE SEQUENCE [LARGE SCALE GENOMIC DNA]</scope>
    <source>
        <strain evidence="6 7">JLT2015</strain>
    </source>
</reference>
<keyword evidence="7" id="KW-1185">Reference proteome</keyword>
<keyword evidence="3 5" id="KW-0479">Metal-binding</keyword>
<dbReference type="GO" id="GO:0019825">
    <property type="term" value="F:oxygen binding"/>
    <property type="evidence" value="ECO:0007669"/>
    <property type="project" value="InterPro"/>
</dbReference>
<name>M2U951_9SPHN</name>
<keyword evidence="2 5" id="KW-0349">Heme</keyword>
<feature type="binding site" description="distal binding residue" evidence="5">
    <location>
        <position position="125"/>
    </location>
    <ligand>
        <name>heme</name>
        <dbReference type="ChEBI" id="CHEBI:30413"/>
    </ligand>
    <ligandPart>
        <name>Fe</name>
        <dbReference type="ChEBI" id="CHEBI:18248"/>
    </ligandPart>
</feature>
<dbReference type="GO" id="GO:0046872">
    <property type="term" value="F:metal ion binding"/>
    <property type="evidence" value="ECO:0007669"/>
    <property type="project" value="UniProtKB-KW"/>
</dbReference>
<organism evidence="6 7">
    <name type="scientific">Pacificimonas flava</name>
    <dbReference type="NCBI Taxonomy" id="1234595"/>
    <lineage>
        <taxon>Bacteria</taxon>
        <taxon>Pseudomonadati</taxon>
        <taxon>Pseudomonadota</taxon>
        <taxon>Alphaproteobacteria</taxon>
        <taxon>Sphingomonadales</taxon>
        <taxon>Sphingosinicellaceae</taxon>
        <taxon>Pacificimonas</taxon>
    </lineage>
</organism>
<proteinExistence type="predicted"/>
<keyword evidence="1" id="KW-0813">Transport</keyword>
<evidence type="ECO:0000256" key="2">
    <source>
        <dbReference type="ARBA" id="ARBA00022617"/>
    </source>
</evidence>
<dbReference type="EMBL" id="AMRV01000001">
    <property type="protein sequence ID" value="EMD84518.1"/>
    <property type="molecule type" value="Genomic_DNA"/>
</dbReference>
<dbReference type="AlphaFoldDB" id="M2U951"/>
<dbReference type="GO" id="GO:0020037">
    <property type="term" value="F:heme binding"/>
    <property type="evidence" value="ECO:0007669"/>
    <property type="project" value="InterPro"/>
</dbReference>
<evidence type="ECO:0000256" key="3">
    <source>
        <dbReference type="ARBA" id="ARBA00022723"/>
    </source>
</evidence>
<comment type="caution">
    <text evidence="6">The sequence shown here is derived from an EMBL/GenBank/DDBJ whole genome shotgun (WGS) entry which is preliminary data.</text>
</comment>
<dbReference type="CDD" id="cd00454">
    <property type="entry name" value="TrHb1_N"/>
    <property type="match status" value="1"/>
</dbReference>
<dbReference type="Gene3D" id="1.10.490.10">
    <property type="entry name" value="Globins"/>
    <property type="match status" value="1"/>
</dbReference>
<dbReference type="Pfam" id="PF01152">
    <property type="entry name" value="Bac_globin"/>
    <property type="match status" value="1"/>
</dbReference>
<sequence length="173" mass="18928">MLIVVILIAAVAAGSPARPADMREQEAVPVFAVPGEEEVAPYTPGNRNAGADPFRSTDMWEAFGGEAGVSRIVDAFVARNTSDARIAEIFRGYGLVRLRRTLKEQFCYILGGPCDYSGRDMKTAHEHMGLQHADMNALVENLQAAMTEEGVPFSAQNKFLSKLAPMRKDVIER</sequence>
<dbReference type="SUPFAM" id="SSF46458">
    <property type="entry name" value="Globin-like"/>
    <property type="match status" value="1"/>
</dbReference>
<evidence type="ECO:0000313" key="6">
    <source>
        <dbReference type="EMBL" id="EMD84518.1"/>
    </source>
</evidence>
<dbReference type="RefSeq" id="WP_008599894.1">
    <property type="nucleotide sequence ID" value="NZ_AMRV01000001.1"/>
</dbReference>
<dbReference type="PATRIC" id="fig|1234595.3.peg.447"/>
<evidence type="ECO:0000256" key="4">
    <source>
        <dbReference type="ARBA" id="ARBA00023004"/>
    </source>
</evidence>
<gene>
    <name evidence="6" type="ORF">C725_0448</name>
</gene>
<keyword evidence="4 5" id="KW-0408">Iron</keyword>
<dbReference type="InterPro" id="IPR001486">
    <property type="entry name" value="Hemoglobin_trunc"/>
</dbReference>
<evidence type="ECO:0000256" key="1">
    <source>
        <dbReference type="ARBA" id="ARBA00022448"/>
    </source>
</evidence>
<dbReference type="InterPro" id="IPR009050">
    <property type="entry name" value="Globin-like_sf"/>
</dbReference>
<evidence type="ECO:0000313" key="7">
    <source>
        <dbReference type="Proteomes" id="UP000011717"/>
    </source>
</evidence>